<dbReference type="Pfam" id="PF11221">
    <property type="entry name" value="Med21"/>
    <property type="match status" value="1"/>
</dbReference>
<comment type="subunit">
    <text evidence="6">Component of the Mediator complex.</text>
</comment>
<comment type="similarity">
    <text evidence="6">Belongs to the Mediator complex subunit 21 family.</text>
</comment>
<dbReference type="PANTHER" id="PTHR13381:SF0">
    <property type="entry name" value="MEDIATOR OF RNA POLYMERASE II TRANSCRIPTION SUBUNIT 21"/>
    <property type="match status" value="1"/>
</dbReference>
<dbReference type="InterPro" id="IPR037212">
    <property type="entry name" value="Med7/Med21-like"/>
</dbReference>
<reference evidence="8 9" key="1">
    <citation type="submission" date="2016-09" db="EMBL/GenBank/DDBJ databases">
        <title>The draft genome of Dichanthelium oligosanthes: A C3 panicoid grass species.</title>
        <authorList>
            <person name="Studer A.J."/>
            <person name="Schnable J.C."/>
            <person name="Brutnell T.P."/>
        </authorList>
    </citation>
    <scope>NUCLEOTIDE SEQUENCE [LARGE SCALE GENOMIC DNA]</scope>
    <source>
        <strain evidence="9">cv. Kellogg 1175</strain>
        <tissue evidence="8">Leaf</tissue>
    </source>
</reference>
<organism evidence="8 9">
    <name type="scientific">Dichanthelium oligosanthes</name>
    <dbReference type="NCBI Taxonomy" id="888268"/>
    <lineage>
        <taxon>Eukaryota</taxon>
        <taxon>Viridiplantae</taxon>
        <taxon>Streptophyta</taxon>
        <taxon>Embryophyta</taxon>
        <taxon>Tracheophyta</taxon>
        <taxon>Spermatophyta</taxon>
        <taxon>Magnoliopsida</taxon>
        <taxon>Liliopsida</taxon>
        <taxon>Poales</taxon>
        <taxon>Poaceae</taxon>
        <taxon>PACMAD clade</taxon>
        <taxon>Panicoideae</taxon>
        <taxon>Panicodae</taxon>
        <taxon>Paniceae</taxon>
        <taxon>Dichantheliinae</taxon>
        <taxon>Dichanthelium</taxon>
    </lineage>
</organism>
<dbReference type="OrthoDB" id="526653at2759"/>
<comment type="subcellular location">
    <subcellularLocation>
        <location evidence="1 6">Nucleus</location>
    </subcellularLocation>
</comment>
<evidence type="ECO:0000313" key="8">
    <source>
        <dbReference type="EMBL" id="OEL36332.1"/>
    </source>
</evidence>
<keyword evidence="4 6" id="KW-0804">Transcription</keyword>
<proteinExistence type="inferred from homology"/>
<evidence type="ECO:0000313" key="9">
    <source>
        <dbReference type="Proteomes" id="UP000095767"/>
    </source>
</evidence>
<dbReference type="Proteomes" id="UP000095767">
    <property type="component" value="Unassembled WGS sequence"/>
</dbReference>
<keyword evidence="5 6" id="KW-0539">Nucleus</keyword>
<keyword evidence="9" id="KW-1185">Reference proteome</keyword>
<feature type="compositionally biased region" description="Basic and acidic residues" evidence="7">
    <location>
        <begin position="77"/>
        <end position="89"/>
    </location>
</feature>
<dbReference type="GO" id="GO:0003712">
    <property type="term" value="F:transcription coregulator activity"/>
    <property type="evidence" value="ECO:0007669"/>
    <property type="project" value="TreeGrafter"/>
</dbReference>
<dbReference type="Gene3D" id="6.10.280.10">
    <property type="entry name" value="Mediator complex, subunit Med21"/>
    <property type="match status" value="1"/>
</dbReference>
<dbReference type="AlphaFoldDB" id="A0A1E5WG14"/>
<evidence type="ECO:0000256" key="7">
    <source>
        <dbReference type="SAM" id="MobiDB-lite"/>
    </source>
</evidence>
<dbReference type="SUPFAM" id="SSF140718">
    <property type="entry name" value="Mediator hinge subcomplex-like"/>
    <property type="match status" value="1"/>
</dbReference>
<dbReference type="GO" id="GO:0006357">
    <property type="term" value="P:regulation of transcription by RNA polymerase II"/>
    <property type="evidence" value="ECO:0007669"/>
    <property type="project" value="TreeGrafter"/>
</dbReference>
<name>A0A1E5WG14_9POAL</name>
<comment type="caution">
    <text evidence="8">The sequence shown here is derived from an EMBL/GenBank/DDBJ whole genome shotgun (WGS) entry which is preliminary data.</text>
</comment>
<dbReference type="PANTHER" id="PTHR13381">
    <property type="entry name" value="RNA POLYMERASE II HOLOENZYME COMPONENT SRB7"/>
    <property type="match status" value="1"/>
</dbReference>
<dbReference type="STRING" id="888268.A0A1E5WG14"/>
<evidence type="ECO:0000256" key="3">
    <source>
        <dbReference type="ARBA" id="ARBA00023159"/>
    </source>
</evidence>
<gene>
    <name evidence="8" type="ORF">BAE44_0002649</name>
</gene>
<evidence type="ECO:0000256" key="2">
    <source>
        <dbReference type="ARBA" id="ARBA00023015"/>
    </source>
</evidence>
<keyword evidence="3 6" id="KW-0010">Activator</keyword>
<dbReference type="EMBL" id="LWDX02009527">
    <property type="protein sequence ID" value="OEL36332.1"/>
    <property type="molecule type" value="Genomic_DNA"/>
</dbReference>
<sequence length="164" mass="18484">MDVITQLQEQLNGMRWPLLRSTPLARSSVMRRPTASPAANRTRSTPTLSPRTIPNPRSSPARGAATAARVRPLRAPQGHEPRPRPRGQEEELLWLSMQFDALVVALPLSSEEDQMKRIQQLQSENEIVGFELQKQLEAAERELKLVEVLFNEATDSCINLKKPD</sequence>
<feature type="compositionally biased region" description="Low complexity" evidence="7">
    <location>
        <begin position="41"/>
        <end position="52"/>
    </location>
</feature>
<evidence type="ECO:0000256" key="6">
    <source>
        <dbReference type="RuleBase" id="RU366036"/>
    </source>
</evidence>
<comment type="function">
    <text evidence="6">Component of the Mediator complex, a coactivator involved in the regulated transcription of nearly all RNA polymerase II-dependent genes. Mediator functions as a bridge to convey information from gene-specific regulatory proteins to the basal RNA polymerase II transcription machinery. Mediator is recruited to promoters by direct interactions with regulatory proteins and serves as a scaffold for the assembly of a functional preinitiation complex with RNA polymerase II and the general transcription factors.</text>
</comment>
<evidence type="ECO:0000256" key="1">
    <source>
        <dbReference type="ARBA" id="ARBA00004123"/>
    </source>
</evidence>
<dbReference type="GO" id="GO:0016592">
    <property type="term" value="C:mediator complex"/>
    <property type="evidence" value="ECO:0007669"/>
    <property type="project" value="UniProtKB-UniRule"/>
</dbReference>
<accession>A0A1E5WG14</accession>
<keyword evidence="2 6" id="KW-0805">Transcription regulation</keyword>
<evidence type="ECO:0000256" key="4">
    <source>
        <dbReference type="ARBA" id="ARBA00023163"/>
    </source>
</evidence>
<feature type="region of interest" description="Disordered" evidence="7">
    <location>
        <begin position="25"/>
        <end position="89"/>
    </location>
</feature>
<protein>
    <recommendedName>
        <fullName evidence="6">Mediator of RNA polymerase II transcription subunit 21</fullName>
    </recommendedName>
</protein>
<dbReference type="InterPro" id="IPR021384">
    <property type="entry name" value="Mediator_Med21"/>
</dbReference>
<evidence type="ECO:0000256" key="5">
    <source>
        <dbReference type="ARBA" id="ARBA00023242"/>
    </source>
</evidence>